<dbReference type="InParanoid" id="A0A212QNQ5"/>
<protein>
    <submittedName>
        <fullName evidence="2">Uncharacterized protein</fullName>
    </submittedName>
</protein>
<dbReference type="Proteomes" id="UP000197025">
    <property type="component" value="Unassembled WGS sequence"/>
</dbReference>
<dbReference type="RefSeq" id="WP_088570460.1">
    <property type="nucleotide sequence ID" value="NZ_FYEK01000012.1"/>
</dbReference>
<keyword evidence="1" id="KW-0472">Membrane</keyword>
<evidence type="ECO:0000313" key="2">
    <source>
        <dbReference type="EMBL" id="SNB61014.1"/>
    </source>
</evidence>
<sequence>MWLAGLLLPYLPAGALALLWGLVELAQTFESDLGRALRSPWALVFLAGNVLLTGMVLAMLELAFPLEPRQRLLLALLAGFGWQALLRTRIHLFQPLGEQHEAVALSILDLYRRFQRFCWRQIDQTLIAERMALLDRASNLPLDYLRYQFRLQRHASLLSDFEQREAEFWKRLSQLPEDEQRLYLAASLLRIGYGFLNEVVKRAPAQATSAQRSSMRE</sequence>
<evidence type="ECO:0000313" key="3">
    <source>
        <dbReference type="Proteomes" id="UP000197025"/>
    </source>
</evidence>
<keyword evidence="1" id="KW-0812">Transmembrane</keyword>
<name>A0A212QNQ5_9CHLR</name>
<gene>
    <name evidence="2" type="ORF">SAMN02746019_00026540</name>
</gene>
<dbReference type="EMBL" id="FYEK01000012">
    <property type="protein sequence ID" value="SNB61014.1"/>
    <property type="molecule type" value="Genomic_DNA"/>
</dbReference>
<accession>A0A212QNQ5</accession>
<reference evidence="3" key="1">
    <citation type="submission" date="2017-06" db="EMBL/GenBank/DDBJ databases">
        <authorList>
            <person name="Varghese N."/>
            <person name="Submissions S."/>
        </authorList>
    </citation>
    <scope>NUCLEOTIDE SEQUENCE [LARGE SCALE GENOMIC DNA]</scope>
    <source>
        <strain evidence="3">JAD2</strain>
    </source>
</reference>
<feature type="transmembrane region" description="Helical" evidence="1">
    <location>
        <begin position="41"/>
        <end position="60"/>
    </location>
</feature>
<proteinExistence type="predicted"/>
<dbReference type="AlphaFoldDB" id="A0A212QNQ5"/>
<keyword evidence="3" id="KW-1185">Reference proteome</keyword>
<organism evidence="2 3">
    <name type="scientific">Thermoflexus hugenholtzii JAD2</name>
    <dbReference type="NCBI Taxonomy" id="877466"/>
    <lineage>
        <taxon>Bacteria</taxon>
        <taxon>Bacillati</taxon>
        <taxon>Chloroflexota</taxon>
        <taxon>Thermoflexia</taxon>
        <taxon>Thermoflexales</taxon>
        <taxon>Thermoflexaceae</taxon>
        <taxon>Thermoflexus</taxon>
    </lineage>
</organism>
<evidence type="ECO:0000256" key="1">
    <source>
        <dbReference type="SAM" id="Phobius"/>
    </source>
</evidence>
<keyword evidence="1" id="KW-1133">Transmembrane helix</keyword>